<dbReference type="SUPFAM" id="SSF52540">
    <property type="entry name" value="P-loop containing nucleoside triphosphate hydrolases"/>
    <property type="match status" value="1"/>
</dbReference>
<dbReference type="InterPro" id="IPR027417">
    <property type="entry name" value="P-loop_NTPase"/>
</dbReference>
<dbReference type="Proteomes" id="UP001215598">
    <property type="component" value="Unassembled WGS sequence"/>
</dbReference>
<comment type="similarity">
    <text evidence="1">Belongs to the helicase family. RecQ subfamily.</text>
</comment>
<sequence>MPGAFLWSSKEGRALVCRILESTPFPYTPHDDQLEGACKSLDGVHLFAITPTGSGKTSYYTIYILVVLAVVADPSLCPSATFPTNPCLLVICPTIPLQLEMASHMKTLGLDVLAINSKTRSDAKRRDDEELWVTARSKPNVILSGPEQLKSSEFEKALRDKNFYSRICGTGFDEVHLLNSWGASFRKDFQHMGFVHARMDERHNPWLLTSATVRDGAPFDNICRLLGLNKNFHLIRRSSFRPDIRILFRDLVSPISGDSFPELDFVLDENRPSIIYTKFISLGFRVYAHLLRRAKLTVHSNRIRMYNSMNFDSYNAETRELMKKEPNDPDYCQIIIGTDTLSVGVAMRGRVDAIIIGDVEDTDELLQKLGRVNRDKKADDARAIVFVSAAARKQAEKSIADHEAGISKPGATPLDLSMPRLIVAKCKVNEQNLLYDNPASDPHCTCPTCPDQLPPFQRPSCNCSGCTPEILPTLKPVARASKLNPDIRKADRLSRLQKAHGTKHLVDLRLEIWRNSDPSKMWMFPPAYFLSDSLIASILDNFNLLKNVQVIARIIKPPLHLTAYLPRLLSVLEELKPQFRHIAAERKAENAANRVQRKAAANLAPNDEEGESDSDIVMSDGEVPARPLQ</sequence>
<evidence type="ECO:0000256" key="3">
    <source>
        <dbReference type="ARBA" id="ARBA00023235"/>
    </source>
</evidence>
<gene>
    <name evidence="8" type="ORF">B0H16DRAFT_1323696</name>
</gene>
<keyword evidence="2" id="KW-0238">DNA-binding</keyword>
<dbReference type="InterPro" id="IPR011545">
    <property type="entry name" value="DEAD/DEAH_box_helicase_dom"/>
</dbReference>
<dbReference type="GO" id="GO:0005694">
    <property type="term" value="C:chromosome"/>
    <property type="evidence" value="ECO:0007669"/>
    <property type="project" value="TreeGrafter"/>
</dbReference>
<dbReference type="AlphaFoldDB" id="A0AAD7N0W6"/>
<dbReference type="EMBL" id="JARKIB010000098">
    <property type="protein sequence ID" value="KAJ7741640.1"/>
    <property type="molecule type" value="Genomic_DNA"/>
</dbReference>
<dbReference type="PANTHER" id="PTHR13710:SF105">
    <property type="entry name" value="ATP-DEPENDENT DNA HELICASE Q1"/>
    <property type="match status" value="1"/>
</dbReference>
<dbReference type="GO" id="GO:0005737">
    <property type="term" value="C:cytoplasm"/>
    <property type="evidence" value="ECO:0007669"/>
    <property type="project" value="TreeGrafter"/>
</dbReference>
<evidence type="ECO:0000259" key="7">
    <source>
        <dbReference type="PROSITE" id="PS51192"/>
    </source>
</evidence>
<comment type="caution">
    <text evidence="8">The sequence shown here is derived from an EMBL/GenBank/DDBJ whole genome shotgun (WGS) entry which is preliminary data.</text>
</comment>
<name>A0AAD7N0W6_9AGAR</name>
<dbReference type="GO" id="GO:0016787">
    <property type="term" value="F:hydrolase activity"/>
    <property type="evidence" value="ECO:0007669"/>
    <property type="project" value="UniProtKB-KW"/>
</dbReference>
<accession>A0AAD7N0W6</accession>
<dbReference type="EC" id="5.6.2.4" evidence="5"/>
<dbReference type="GO" id="GO:0009378">
    <property type="term" value="F:four-way junction helicase activity"/>
    <property type="evidence" value="ECO:0007669"/>
    <property type="project" value="TreeGrafter"/>
</dbReference>
<keyword evidence="9" id="KW-1185">Reference proteome</keyword>
<dbReference type="SMART" id="SM00487">
    <property type="entry name" value="DEXDc"/>
    <property type="match status" value="1"/>
</dbReference>
<dbReference type="GO" id="GO:0005524">
    <property type="term" value="F:ATP binding"/>
    <property type="evidence" value="ECO:0007669"/>
    <property type="project" value="InterPro"/>
</dbReference>
<feature type="region of interest" description="Disordered" evidence="6">
    <location>
        <begin position="589"/>
        <end position="629"/>
    </location>
</feature>
<keyword evidence="8" id="KW-0378">Hydrolase</keyword>
<dbReference type="InterPro" id="IPR014001">
    <property type="entry name" value="Helicase_ATP-bd"/>
</dbReference>
<evidence type="ECO:0000313" key="9">
    <source>
        <dbReference type="Proteomes" id="UP001215598"/>
    </source>
</evidence>
<dbReference type="Pfam" id="PF00270">
    <property type="entry name" value="DEAD"/>
    <property type="match status" value="1"/>
</dbReference>
<evidence type="ECO:0000256" key="4">
    <source>
        <dbReference type="ARBA" id="ARBA00034617"/>
    </source>
</evidence>
<dbReference type="GO" id="GO:0043138">
    <property type="term" value="F:3'-5' DNA helicase activity"/>
    <property type="evidence" value="ECO:0007669"/>
    <property type="project" value="UniProtKB-EC"/>
</dbReference>
<evidence type="ECO:0000256" key="2">
    <source>
        <dbReference type="ARBA" id="ARBA00023125"/>
    </source>
</evidence>
<keyword evidence="3" id="KW-0413">Isomerase</keyword>
<evidence type="ECO:0000256" key="1">
    <source>
        <dbReference type="ARBA" id="ARBA00005446"/>
    </source>
</evidence>
<proteinExistence type="inferred from homology"/>
<evidence type="ECO:0000256" key="5">
    <source>
        <dbReference type="ARBA" id="ARBA00034808"/>
    </source>
</evidence>
<dbReference type="GO" id="GO:0000724">
    <property type="term" value="P:double-strand break repair via homologous recombination"/>
    <property type="evidence" value="ECO:0007669"/>
    <property type="project" value="TreeGrafter"/>
</dbReference>
<dbReference type="PROSITE" id="PS51192">
    <property type="entry name" value="HELICASE_ATP_BIND_1"/>
    <property type="match status" value="1"/>
</dbReference>
<dbReference type="Gene3D" id="3.40.50.300">
    <property type="entry name" value="P-loop containing nucleotide triphosphate hydrolases"/>
    <property type="match status" value="2"/>
</dbReference>
<evidence type="ECO:0000256" key="6">
    <source>
        <dbReference type="SAM" id="MobiDB-lite"/>
    </source>
</evidence>
<comment type="catalytic activity">
    <reaction evidence="4">
        <text>Couples ATP hydrolysis with the unwinding of duplex DNA by translocating in the 3'-5' direction.</text>
        <dbReference type="EC" id="5.6.2.4"/>
    </reaction>
</comment>
<protein>
    <recommendedName>
        <fullName evidence="5">DNA 3'-5' helicase</fullName>
        <ecNumber evidence="5">5.6.2.4</ecNumber>
    </recommendedName>
</protein>
<dbReference type="PANTHER" id="PTHR13710">
    <property type="entry name" value="DNA HELICASE RECQ FAMILY MEMBER"/>
    <property type="match status" value="1"/>
</dbReference>
<dbReference type="GO" id="GO:0003677">
    <property type="term" value="F:DNA binding"/>
    <property type="evidence" value="ECO:0007669"/>
    <property type="project" value="UniProtKB-KW"/>
</dbReference>
<reference evidence="8" key="1">
    <citation type="submission" date="2023-03" db="EMBL/GenBank/DDBJ databases">
        <title>Massive genome expansion in bonnet fungi (Mycena s.s.) driven by repeated elements and novel gene families across ecological guilds.</title>
        <authorList>
            <consortium name="Lawrence Berkeley National Laboratory"/>
            <person name="Harder C.B."/>
            <person name="Miyauchi S."/>
            <person name="Viragh M."/>
            <person name="Kuo A."/>
            <person name="Thoen E."/>
            <person name="Andreopoulos B."/>
            <person name="Lu D."/>
            <person name="Skrede I."/>
            <person name="Drula E."/>
            <person name="Henrissat B."/>
            <person name="Morin E."/>
            <person name="Kohler A."/>
            <person name="Barry K."/>
            <person name="LaButti K."/>
            <person name="Morin E."/>
            <person name="Salamov A."/>
            <person name="Lipzen A."/>
            <person name="Mereny Z."/>
            <person name="Hegedus B."/>
            <person name="Baldrian P."/>
            <person name="Stursova M."/>
            <person name="Weitz H."/>
            <person name="Taylor A."/>
            <person name="Grigoriev I.V."/>
            <person name="Nagy L.G."/>
            <person name="Martin F."/>
            <person name="Kauserud H."/>
        </authorList>
    </citation>
    <scope>NUCLEOTIDE SEQUENCE</scope>
    <source>
        <strain evidence="8">CBHHK182m</strain>
    </source>
</reference>
<feature type="domain" description="Helicase ATP-binding" evidence="7">
    <location>
        <begin position="37"/>
        <end position="231"/>
    </location>
</feature>
<organism evidence="8 9">
    <name type="scientific">Mycena metata</name>
    <dbReference type="NCBI Taxonomy" id="1033252"/>
    <lineage>
        <taxon>Eukaryota</taxon>
        <taxon>Fungi</taxon>
        <taxon>Dikarya</taxon>
        <taxon>Basidiomycota</taxon>
        <taxon>Agaricomycotina</taxon>
        <taxon>Agaricomycetes</taxon>
        <taxon>Agaricomycetidae</taxon>
        <taxon>Agaricales</taxon>
        <taxon>Marasmiineae</taxon>
        <taxon>Mycenaceae</taxon>
        <taxon>Mycena</taxon>
    </lineage>
</organism>
<evidence type="ECO:0000313" key="8">
    <source>
        <dbReference type="EMBL" id="KAJ7741640.1"/>
    </source>
</evidence>